<keyword evidence="1" id="KW-0808">Transferase</keyword>
<dbReference type="RefSeq" id="WP_183787216.1">
    <property type="nucleotide sequence ID" value="NZ_JACIBS010000010.1"/>
</dbReference>
<evidence type="ECO:0000313" key="5">
    <source>
        <dbReference type="EMBL" id="MBB3666021.1"/>
    </source>
</evidence>
<dbReference type="PRINTS" id="PR00990">
    <property type="entry name" value="RIBOKINASE"/>
</dbReference>
<dbReference type="InterPro" id="IPR029056">
    <property type="entry name" value="Ribokinase-like"/>
</dbReference>
<reference evidence="5 6" key="1">
    <citation type="submission" date="2020-08" db="EMBL/GenBank/DDBJ databases">
        <title>Sequencing the genomes of 1000 actinobacteria strains.</title>
        <authorList>
            <person name="Klenk H.-P."/>
        </authorList>
    </citation>
    <scope>NUCLEOTIDE SEQUENCE [LARGE SCALE GENOMIC DNA]</scope>
    <source>
        <strain evidence="5 6">DSM 45267</strain>
    </source>
</reference>
<feature type="domain" description="Carbohydrate kinase PfkB" evidence="4">
    <location>
        <begin position="2"/>
        <end position="291"/>
    </location>
</feature>
<dbReference type="AlphaFoldDB" id="A0A839XTI7"/>
<dbReference type="GO" id="GO:0006796">
    <property type="term" value="P:phosphate-containing compound metabolic process"/>
    <property type="evidence" value="ECO:0007669"/>
    <property type="project" value="UniProtKB-ARBA"/>
</dbReference>
<dbReference type="InterPro" id="IPR011611">
    <property type="entry name" value="PfkB_dom"/>
</dbReference>
<dbReference type="Proteomes" id="UP000564573">
    <property type="component" value="Unassembled WGS sequence"/>
</dbReference>
<comment type="caution">
    <text evidence="5">The sequence shown here is derived from an EMBL/GenBank/DDBJ whole genome shotgun (WGS) entry which is preliminary data.</text>
</comment>
<evidence type="ECO:0000256" key="2">
    <source>
        <dbReference type="ARBA" id="ARBA00022777"/>
    </source>
</evidence>
<sequence>MIVFCGYANSDVTAAVPALPAAGQRIQAVAVERGDGGMAANAAAAAARLGADARFAGAVGADALSTAFLDTLAADGVDVSPTRRNAQLTTALVLLTPDGERSIISQDDDLDGTDIAEAARQAAGGWLYLDGYRFPDAASVLPDSAASVLPDGATSVLPDRARVVVDLDGCETRSAAIAALGAAEHVVLGRTQATALLGDDDAWAQLAQRHDVHVVVTDGGRGALLVPPEGPPQQIPPIDVSVVDSTGAGDCFVGAYCTELAHGASPASAARFAAVAAGLSCTRAGARAGLPYRAAVLSRLEAGGSGPDTGSPGKERTPCDAS</sequence>
<organism evidence="5 6">
    <name type="scientific">Prauserella sediminis</name>
    <dbReference type="NCBI Taxonomy" id="577680"/>
    <lineage>
        <taxon>Bacteria</taxon>
        <taxon>Bacillati</taxon>
        <taxon>Actinomycetota</taxon>
        <taxon>Actinomycetes</taxon>
        <taxon>Pseudonocardiales</taxon>
        <taxon>Pseudonocardiaceae</taxon>
        <taxon>Prauserella</taxon>
        <taxon>Prauserella salsuginis group</taxon>
    </lineage>
</organism>
<gene>
    <name evidence="5" type="ORF">FB384_004981</name>
</gene>
<evidence type="ECO:0000256" key="1">
    <source>
        <dbReference type="ARBA" id="ARBA00022679"/>
    </source>
</evidence>
<protein>
    <submittedName>
        <fullName evidence="5">Sugar/nucleoside kinase (Ribokinase family)</fullName>
    </submittedName>
</protein>
<dbReference type="PANTHER" id="PTHR10584:SF157">
    <property type="entry name" value="SULFOFRUCTOSE KINASE"/>
    <property type="match status" value="1"/>
</dbReference>
<keyword evidence="2 5" id="KW-0418">Kinase</keyword>
<dbReference type="PANTHER" id="PTHR10584">
    <property type="entry name" value="SUGAR KINASE"/>
    <property type="match status" value="1"/>
</dbReference>
<accession>A0A839XTI7</accession>
<evidence type="ECO:0000259" key="4">
    <source>
        <dbReference type="Pfam" id="PF00294"/>
    </source>
</evidence>
<dbReference type="Gene3D" id="3.40.1190.20">
    <property type="match status" value="1"/>
</dbReference>
<dbReference type="GO" id="GO:0005829">
    <property type="term" value="C:cytosol"/>
    <property type="evidence" value="ECO:0007669"/>
    <property type="project" value="TreeGrafter"/>
</dbReference>
<evidence type="ECO:0000256" key="3">
    <source>
        <dbReference type="SAM" id="MobiDB-lite"/>
    </source>
</evidence>
<proteinExistence type="predicted"/>
<dbReference type="EMBL" id="JACIBS010000010">
    <property type="protein sequence ID" value="MBB3666021.1"/>
    <property type="molecule type" value="Genomic_DNA"/>
</dbReference>
<dbReference type="InterPro" id="IPR002139">
    <property type="entry name" value="Ribo/fructo_kinase"/>
</dbReference>
<feature type="region of interest" description="Disordered" evidence="3">
    <location>
        <begin position="301"/>
        <end position="322"/>
    </location>
</feature>
<dbReference type="GO" id="GO:0016301">
    <property type="term" value="F:kinase activity"/>
    <property type="evidence" value="ECO:0007669"/>
    <property type="project" value="UniProtKB-KW"/>
</dbReference>
<name>A0A839XTI7_9PSEU</name>
<keyword evidence="6" id="KW-1185">Reference proteome</keyword>
<dbReference type="Pfam" id="PF00294">
    <property type="entry name" value="PfkB"/>
    <property type="match status" value="1"/>
</dbReference>
<dbReference type="SUPFAM" id="SSF53613">
    <property type="entry name" value="Ribokinase-like"/>
    <property type="match status" value="1"/>
</dbReference>
<feature type="compositionally biased region" description="Basic and acidic residues" evidence="3">
    <location>
        <begin position="313"/>
        <end position="322"/>
    </location>
</feature>
<evidence type="ECO:0000313" key="6">
    <source>
        <dbReference type="Proteomes" id="UP000564573"/>
    </source>
</evidence>